<dbReference type="InterPro" id="IPR022462">
    <property type="entry name" value="EpmB"/>
</dbReference>
<accession>A0A091B5X0</accession>
<evidence type="ECO:0000256" key="10">
    <source>
        <dbReference type="ARBA" id="ARBA00023004"/>
    </source>
</evidence>
<dbReference type="GO" id="GO:0051539">
    <property type="term" value="F:4 iron, 4 sulfur cluster binding"/>
    <property type="evidence" value="ECO:0007669"/>
    <property type="project" value="UniProtKB-KW"/>
</dbReference>
<comment type="cofactor">
    <cofactor evidence="3">
        <name>[4Fe-4S] cluster</name>
        <dbReference type="ChEBI" id="CHEBI:49883"/>
    </cofactor>
</comment>
<feature type="binding site" evidence="14">
    <location>
        <position position="128"/>
    </location>
    <ligand>
        <name>[4Fe-4S] cluster</name>
        <dbReference type="ChEBI" id="CHEBI:49883"/>
        <note>4Fe-4S-S-AdoMet</note>
    </ligand>
</feature>
<dbReference type="CDD" id="cd01335">
    <property type="entry name" value="Radical_SAM"/>
    <property type="match status" value="1"/>
</dbReference>
<keyword evidence="8 14" id="KW-0479">Metal-binding</keyword>
<dbReference type="PATRIC" id="fig|1384054.3.peg.1395"/>
<dbReference type="SFLD" id="SFLDG01070">
    <property type="entry name" value="PLP-dependent"/>
    <property type="match status" value="1"/>
</dbReference>
<evidence type="ECO:0000256" key="1">
    <source>
        <dbReference type="ARBA" id="ARBA00001352"/>
    </source>
</evidence>
<evidence type="ECO:0000313" key="18">
    <source>
        <dbReference type="Proteomes" id="UP000029392"/>
    </source>
</evidence>
<evidence type="ECO:0000259" key="16">
    <source>
        <dbReference type="PROSITE" id="PS51918"/>
    </source>
</evidence>
<evidence type="ECO:0000256" key="14">
    <source>
        <dbReference type="PIRSR" id="PIRSR004911-1"/>
    </source>
</evidence>
<keyword evidence="12" id="KW-0413">Isomerase</keyword>
<dbReference type="PANTHER" id="PTHR30538:SF1">
    <property type="entry name" value="L-LYSINE 2,3-AMINOMUTASE"/>
    <property type="match status" value="1"/>
</dbReference>
<comment type="cofactor">
    <cofactor evidence="2 15">
        <name>pyridoxal 5'-phosphate</name>
        <dbReference type="ChEBI" id="CHEBI:597326"/>
    </cofactor>
</comment>
<dbReference type="Gene3D" id="3.20.20.70">
    <property type="entry name" value="Aldolase class I"/>
    <property type="match status" value="1"/>
</dbReference>
<keyword evidence="11 14" id="KW-0411">Iron-sulfur</keyword>
<comment type="similarity">
    <text evidence="4">Belongs to the radical SAM superfamily. KamA family.</text>
</comment>
<evidence type="ECO:0000313" key="17">
    <source>
        <dbReference type="EMBL" id="KFN48023.1"/>
    </source>
</evidence>
<keyword evidence="18" id="KW-1185">Reference proteome</keyword>
<evidence type="ECO:0000256" key="2">
    <source>
        <dbReference type="ARBA" id="ARBA00001933"/>
    </source>
</evidence>
<dbReference type="eggNOG" id="COG1509">
    <property type="taxonomic scope" value="Bacteria"/>
</dbReference>
<evidence type="ECO:0000256" key="3">
    <source>
        <dbReference type="ARBA" id="ARBA00001966"/>
    </source>
</evidence>
<evidence type="ECO:0000256" key="12">
    <source>
        <dbReference type="ARBA" id="ARBA00023235"/>
    </source>
</evidence>
<name>A0A091B5X0_9GAMM</name>
<dbReference type="Proteomes" id="UP000029392">
    <property type="component" value="Unassembled WGS sequence"/>
</dbReference>
<evidence type="ECO:0000256" key="4">
    <source>
        <dbReference type="ARBA" id="ARBA00008703"/>
    </source>
</evidence>
<dbReference type="EMBL" id="AVCH01000154">
    <property type="protein sequence ID" value="KFN48023.1"/>
    <property type="molecule type" value="Genomic_DNA"/>
</dbReference>
<dbReference type="NCBIfam" id="TIGR00238">
    <property type="entry name" value="KamA family radical SAM protein"/>
    <property type="match status" value="1"/>
</dbReference>
<feature type="binding site" evidence="14">
    <location>
        <position position="124"/>
    </location>
    <ligand>
        <name>[4Fe-4S] cluster</name>
        <dbReference type="ChEBI" id="CHEBI:49883"/>
        <note>4Fe-4S-S-AdoMet</note>
    </ligand>
</feature>
<dbReference type="SUPFAM" id="SSF102114">
    <property type="entry name" value="Radical SAM enzymes"/>
    <property type="match status" value="1"/>
</dbReference>
<evidence type="ECO:0000256" key="7">
    <source>
        <dbReference type="ARBA" id="ARBA00022691"/>
    </source>
</evidence>
<keyword evidence="7" id="KW-0949">S-adenosyl-L-methionine</keyword>
<dbReference type="GO" id="GO:0046872">
    <property type="term" value="F:metal ion binding"/>
    <property type="evidence" value="ECO:0007669"/>
    <property type="project" value="UniProtKB-KW"/>
</dbReference>
<evidence type="ECO:0000256" key="13">
    <source>
        <dbReference type="ARBA" id="ARBA00030756"/>
    </source>
</evidence>
<feature type="modified residue" description="N6-(pyridoxal phosphate)lysine" evidence="15">
    <location>
        <position position="336"/>
    </location>
</feature>
<proteinExistence type="inferred from homology"/>
<evidence type="ECO:0000256" key="5">
    <source>
        <dbReference type="ARBA" id="ARBA00022363"/>
    </source>
</evidence>
<keyword evidence="6 14" id="KW-0004">4Fe-4S</keyword>
<dbReference type="SFLD" id="SFLDS00029">
    <property type="entry name" value="Radical_SAM"/>
    <property type="match status" value="1"/>
</dbReference>
<evidence type="ECO:0000256" key="8">
    <source>
        <dbReference type="ARBA" id="ARBA00022723"/>
    </source>
</evidence>
<dbReference type="GO" id="GO:0016853">
    <property type="term" value="F:isomerase activity"/>
    <property type="evidence" value="ECO:0007669"/>
    <property type="project" value="UniProtKB-KW"/>
</dbReference>
<dbReference type="Pfam" id="PF04055">
    <property type="entry name" value="Radical_SAM"/>
    <property type="match status" value="1"/>
</dbReference>
<evidence type="ECO:0000256" key="9">
    <source>
        <dbReference type="ARBA" id="ARBA00022898"/>
    </source>
</evidence>
<comment type="catalytic activity">
    <reaction evidence="1">
        <text>L-lysine = D-beta-lysine</text>
        <dbReference type="Rhea" id="RHEA:44148"/>
        <dbReference type="ChEBI" id="CHEBI:32551"/>
        <dbReference type="ChEBI" id="CHEBI:84138"/>
    </reaction>
</comment>
<dbReference type="PANTHER" id="PTHR30538">
    <property type="entry name" value="LYSINE 2,3-AMINOMUTASE-RELATED"/>
    <property type="match status" value="1"/>
</dbReference>
<organism evidence="17 18">
    <name type="scientific">Arenimonas malthae CC-JY-1</name>
    <dbReference type="NCBI Taxonomy" id="1384054"/>
    <lineage>
        <taxon>Bacteria</taxon>
        <taxon>Pseudomonadati</taxon>
        <taxon>Pseudomonadota</taxon>
        <taxon>Gammaproteobacteria</taxon>
        <taxon>Lysobacterales</taxon>
        <taxon>Lysobacteraceae</taxon>
        <taxon>Arenimonas</taxon>
    </lineage>
</organism>
<dbReference type="NCBIfam" id="TIGR03821">
    <property type="entry name" value="EFP_modif_epmB"/>
    <property type="match status" value="1"/>
</dbReference>
<gene>
    <name evidence="17" type="ORF">N790_06905</name>
</gene>
<reference evidence="17 18" key="1">
    <citation type="submission" date="2013-09" db="EMBL/GenBank/DDBJ databases">
        <title>Genome sequencing of Arenimonas malthae.</title>
        <authorList>
            <person name="Chen F."/>
            <person name="Wang G."/>
        </authorList>
    </citation>
    <scope>NUCLEOTIDE SEQUENCE [LARGE SCALE GENOMIC DNA]</scope>
    <source>
        <strain evidence="17 18">CC-JY-1</strain>
    </source>
</reference>
<feature type="domain" description="Radical SAM core" evidence="16">
    <location>
        <begin position="110"/>
        <end position="325"/>
    </location>
</feature>
<evidence type="ECO:0000256" key="6">
    <source>
        <dbReference type="ARBA" id="ARBA00022485"/>
    </source>
</evidence>
<dbReference type="RefSeq" id="WP_043802807.1">
    <property type="nucleotide sequence ID" value="NZ_AVCH01000154.1"/>
</dbReference>
<dbReference type="SFLD" id="SFLDF00314">
    <property type="entry name" value="L-lysine_2_3-aminomutase_(yjeK"/>
    <property type="match status" value="1"/>
</dbReference>
<feature type="binding site" evidence="14">
    <location>
        <position position="131"/>
    </location>
    <ligand>
        <name>[4Fe-4S] cluster</name>
        <dbReference type="ChEBI" id="CHEBI:49883"/>
        <note>4Fe-4S-S-AdoMet</note>
    </ligand>
</feature>
<evidence type="ECO:0000256" key="15">
    <source>
        <dbReference type="PIRSR" id="PIRSR603739-50"/>
    </source>
</evidence>
<dbReference type="AlphaFoldDB" id="A0A091B5X0"/>
<dbReference type="InterPro" id="IPR013785">
    <property type="entry name" value="Aldolase_TIM"/>
</dbReference>
<keyword evidence="10" id="KW-0408">Iron</keyword>
<comment type="caution">
    <text evidence="17">The sequence shown here is derived from an EMBL/GenBank/DDBJ whole genome shotgun (WGS) entry which is preliminary data.</text>
</comment>
<dbReference type="InterPro" id="IPR007197">
    <property type="entry name" value="rSAM"/>
</dbReference>
<protein>
    <recommendedName>
        <fullName evidence="5">L-lysine 2,3-aminomutase</fullName>
    </recommendedName>
    <alternativeName>
        <fullName evidence="13">EF-P post-translational modification enzyme B</fullName>
    </alternativeName>
</protein>
<dbReference type="InterPro" id="IPR058240">
    <property type="entry name" value="rSAM_sf"/>
</dbReference>
<evidence type="ECO:0000256" key="11">
    <source>
        <dbReference type="ARBA" id="ARBA00023014"/>
    </source>
</evidence>
<dbReference type="STRING" id="1384054.N790_06905"/>
<dbReference type="InterPro" id="IPR003739">
    <property type="entry name" value="Lys_aminomutase/Glu_NH3_mut"/>
</dbReference>
<sequence>MITGPALSLQQTPTAPARWQQLWRDAVRDPAELLALVGLPGLAARVSASAAAQFPLRVPRGFVARMRPGDPNDPLLRQVLPLDDEDQPAPGYGLDAVGDLAASGGTGVIHKYRGRVLLVATGSCAVHCRYCFRRHYPYAEQTAAAGQWREALDYLAGDAGVSEVLLSGGDPLSLATPKLAEFTRALAGLPHVRRLRLHTRLPIVLPERVDEELLAWLSALPQQVVVVVHANHANEIDAPVAAALDRLRGAGAHLLNQAVLLRGVNDSVAALADLSEALFAAGTLPYYLHQLDRVAGAAHFEVPDAEARALHGELAARLPGYLVPRLVREVAGAPSKTPL</sequence>
<dbReference type="PROSITE" id="PS51918">
    <property type="entry name" value="RADICAL_SAM"/>
    <property type="match status" value="1"/>
</dbReference>
<keyword evidence="9 15" id="KW-0663">Pyridoxal phosphate</keyword>
<dbReference type="OrthoDB" id="9770937at2"/>
<dbReference type="PIRSF" id="PIRSF004911">
    <property type="entry name" value="DUF160"/>
    <property type="match status" value="1"/>
</dbReference>